<dbReference type="STRING" id="1273541.Pyrde_0621"/>
<gene>
    <name evidence="3" type="ORF">Pdsh_09710</name>
    <name evidence="2" type="ORF">Pyrde_0621</name>
</gene>
<feature type="coiled-coil region" evidence="1">
    <location>
        <begin position="438"/>
        <end position="531"/>
    </location>
</feature>
<feature type="coiled-coil region" evidence="1">
    <location>
        <begin position="642"/>
        <end position="679"/>
    </location>
</feature>
<protein>
    <recommendedName>
        <fullName evidence="6">DUF460 domain-containing protein</fullName>
    </recommendedName>
</protein>
<dbReference type="Gene3D" id="1.10.287.1490">
    <property type="match status" value="1"/>
</dbReference>
<dbReference type="GeneID" id="26098957"/>
<dbReference type="OrthoDB" id="15228at2157"/>
<dbReference type="AlphaFoldDB" id="A0A0P0N1B6"/>
<evidence type="ECO:0000313" key="2">
    <source>
        <dbReference type="EMBL" id="ALL00671.1"/>
    </source>
</evidence>
<dbReference type="EMBL" id="NCQP01000007">
    <property type="protein sequence ID" value="OWJ54118.1"/>
    <property type="molecule type" value="Genomic_DNA"/>
</dbReference>
<accession>A0A0P0N1B6</accession>
<dbReference type="InterPro" id="IPR007408">
    <property type="entry name" value="DUF460"/>
</dbReference>
<organism evidence="2 4">
    <name type="scientific">Pyrodictium delaneyi</name>
    <dbReference type="NCBI Taxonomy" id="1273541"/>
    <lineage>
        <taxon>Archaea</taxon>
        <taxon>Thermoproteota</taxon>
        <taxon>Thermoprotei</taxon>
        <taxon>Desulfurococcales</taxon>
        <taxon>Pyrodictiaceae</taxon>
        <taxon>Pyrodictium</taxon>
    </lineage>
</organism>
<evidence type="ECO:0000313" key="3">
    <source>
        <dbReference type="EMBL" id="OWJ54118.1"/>
    </source>
</evidence>
<dbReference type="PATRIC" id="fig|1273541.4.peg.671"/>
<dbReference type="EMBL" id="CP013011">
    <property type="protein sequence ID" value="ALL00671.1"/>
    <property type="molecule type" value="Genomic_DNA"/>
</dbReference>
<dbReference type="RefSeq" id="WP_055408125.1">
    <property type="nucleotide sequence ID" value="NZ_CP013011.1"/>
</dbReference>
<name>A0A0P0N1B6_9CREN</name>
<evidence type="ECO:0000313" key="5">
    <source>
        <dbReference type="Proteomes" id="UP000196694"/>
    </source>
</evidence>
<evidence type="ECO:0000313" key="4">
    <source>
        <dbReference type="Proteomes" id="UP000058613"/>
    </source>
</evidence>
<dbReference type="PANTHER" id="PTHR40707:SF1">
    <property type="entry name" value="DUF460 DOMAIN-CONTAINING PROTEIN"/>
    <property type="match status" value="1"/>
</dbReference>
<keyword evidence="5" id="KW-1185">Reference proteome</keyword>
<reference evidence="3 5" key="2">
    <citation type="submission" date="2017-05" db="EMBL/GenBank/DDBJ databases">
        <title>The draft genome of the hyperthermophilic archaeon 'Pyrodictium delaneyi strain Hulk', an iron and nitrate reducer, reveals the capacity for sulfate reduction.</title>
        <authorList>
            <person name="Demey L.M."/>
            <person name="Miller C."/>
            <person name="Manzella M."/>
            <person name="Reguera G."/>
            <person name="Kashefi K."/>
        </authorList>
    </citation>
    <scope>NUCLEOTIDE SEQUENCE [LARGE SCALE GENOMIC DNA]</scope>
    <source>
        <strain evidence="3 5">Hulk</strain>
    </source>
</reference>
<evidence type="ECO:0000256" key="1">
    <source>
        <dbReference type="SAM" id="Coils"/>
    </source>
</evidence>
<dbReference type="Proteomes" id="UP000058613">
    <property type="component" value="Chromosome"/>
</dbReference>
<dbReference type="KEGG" id="pdl:Pyrde_0621"/>
<sequence>MIGVDIEPGCSSGARCYSVAVVDDGKLVAKYESVPLYRLIRLIWEYRPDILAIDNIYELASSERELVKITSMLPPDLNIVQPTRLPDGSLVDLRRLAKLAGLDTGSGKLSPARTAYLAALLASMGYGSRIRFVEEKTRIVIAKSRRLKHGGMSSPRYQRRVRSAVLRAVKDVKRILDRHRLDYDLMFRKSGGGLDSAVFIVYAPRSRLNGIIKPHEDSDVRIEIQPVYSSRIVFETEASDQLSQTKPYIIVGIDPGISTGVAAVDLNGRPIFALSRRGVDRSEVIELITRHGIPVLIATDVRPAPEFVRKLAAAMGVPVYEPPASLSVEEKRSIVEEYTRRYPELRRVTDAHVRDALAAAVKALHIHESKMRQIESYTARLGLDIDVDAVKADVIKGATIAEAVERAIHAALNDVGLRSYLVKSVRRSQVESTPEPQQAENEDQVSRLRMEIERLRAENIALRRRLREVDEQLKRLEAEYRLLQIEYRESLEKDREINKLTNEVKLLRSEIEKLRNEAKTLYAELSELQDALFLVASGRALPAPRLHELDNESMNMLAKLVENHGRIIAVMDTVNPVQWNRHGAIVSKLLLAVLVPRELLDRRGVIEAYSVPVLPLEDYEIKTLNGLVLLDEKVIADAYYRLSEIEAARRRAEKRRLGLEDVKKMFEEYRAKRMKLLLEDADLAFNE</sequence>
<proteinExistence type="predicted"/>
<reference evidence="2 4" key="1">
    <citation type="submission" date="2015-10" db="EMBL/GenBank/DDBJ databases">
        <title>Complete genome sequence of hyperthermophilic archaeon Pyrodictium delaneyi Su06.</title>
        <authorList>
            <person name="Jung J.-H."/>
            <person name="Lin J."/>
            <person name="Holden J.F."/>
            <person name="Park C.-S."/>
        </authorList>
    </citation>
    <scope>NUCLEOTIDE SEQUENCE [LARGE SCALE GENOMIC DNA]</scope>
    <source>
        <strain evidence="2 4">Su06</strain>
    </source>
</reference>
<evidence type="ECO:0008006" key="6">
    <source>
        <dbReference type="Google" id="ProtNLM"/>
    </source>
</evidence>
<dbReference type="Pfam" id="PF04312">
    <property type="entry name" value="DUF460"/>
    <property type="match status" value="1"/>
</dbReference>
<keyword evidence="1" id="KW-0175">Coiled coil</keyword>
<dbReference type="Proteomes" id="UP000196694">
    <property type="component" value="Unassembled WGS sequence"/>
</dbReference>
<dbReference type="PANTHER" id="PTHR40707">
    <property type="entry name" value="POSSIBLE NUCLEASE OF RNASE H FOLD, RUVC/YQGF FAMILY"/>
    <property type="match status" value="1"/>
</dbReference>